<dbReference type="GeneID" id="27355936"/>
<dbReference type="PANTHER" id="PTHR47706:SF1">
    <property type="entry name" value="CIPA-LIKE, PUTATIVE (AFU_ORTHOLOGUE AFUA_1G12460)-RELATED"/>
    <property type="match status" value="1"/>
</dbReference>
<dbReference type="RefSeq" id="XP_016265687.1">
    <property type="nucleotide sequence ID" value="XM_016404682.1"/>
</dbReference>
<organism evidence="3 4">
    <name type="scientific">Exophiala oligosperma</name>
    <dbReference type="NCBI Taxonomy" id="215243"/>
    <lineage>
        <taxon>Eukaryota</taxon>
        <taxon>Fungi</taxon>
        <taxon>Dikarya</taxon>
        <taxon>Ascomycota</taxon>
        <taxon>Pezizomycotina</taxon>
        <taxon>Eurotiomycetes</taxon>
        <taxon>Chaetothyriomycetidae</taxon>
        <taxon>Chaetothyriales</taxon>
        <taxon>Herpotrichiellaceae</taxon>
        <taxon>Exophiala</taxon>
    </lineage>
</organism>
<evidence type="ECO:0000313" key="3">
    <source>
        <dbReference type="EMBL" id="KIW45471.1"/>
    </source>
</evidence>
<dbReference type="PANTHER" id="PTHR47706">
    <property type="entry name" value="NMRA-LIKE FAMILY PROTEIN"/>
    <property type="match status" value="1"/>
</dbReference>
<keyword evidence="2" id="KW-0560">Oxidoreductase</keyword>
<dbReference type="OrthoDB" id="9974981at2759"/>
<keyword evidence="1" id="KW-0521">NADP</keyword>
<gene>
    <name evidence="3" type="ORF">PV06_03862</name>
</gene>
<evidence type="ECO:0000313" key="4">
    <source>
        <dbReference type="Proteomes" id="UP000053342"/>
    </source>
</evidence>
<dbReference type="STRING" id="215243.A0A0D2B077"/>
<proteinExistence type="predicted"/>
<dbReference type="HOGENOM" id="CLU_1677890_0_0_1"/>
<dbReference type="Proteomes" id="UP000053342">
    <property type="component" value="Unassembled WGS sequence"/>
</dbReference>
<dbReference type="GO" id="GO:0016491">
    <property type="term" value="F:oxidoreductase activity"/>
    <property type="evidence" value="ECO:0007669"/>
    <property type="project" value="UniProtKB-KW"/>
</dbReference>
<evidence type="ECO:0000256" key="1">
    <source>
        <dbReference type="ARBA" id="ARBA00022857"/>
    </source>
</evidence>
<reference evidence="3 4" key="1">
    <citation type="submission" date="2015-01" db="EMBL/GenBank/DDBJ databases">
        <title>The Genome Sequence of Exophiala oligosperma CBS72588.</title>
        <authorList>
            <consortium name="The Broad Institute Genomics Platform"/>
            <person name="Cuomo C."/>
            <person name="de Hoog S."/>
            <person name="Gorbushina A."/>
            <person name="Stielow B."/>
            <person name="Teixiera M."/>
            <person name="Abouelleil A."/>
            <person name="Chapman S.B."/>
            <person name="Priest M."/>
            <person name="Young S.K."/>
            <person name="Wortman J."/>
            <person name="Nusbaum C."/>
            <person name="Birren B."/>
        </authorList>
    </citation>
    <scope>NUCLEOTIDE SEQUENCE [LARGE SCALE GENOMIC DNA]</scope>
    <source>
        <strain evidence="3 4">CBS 72588</strain>
    </source>
</reference>
<dbReference type="EMBL" id="KN847334">
    <property type="protein sequence ID" value="KIW45471.1"/>
    <property type="molecule type" value="Genomic_DNA"/>
</dbReference>
<protein>
    <submittedName>
        <fullName evidence="3">Uncharacterized protein</fullName>
    </submittedName>
</protein>
<keyword evidence="4" id="KW-1185">Reference proteome</keyword>
<accession>A0A0D2B077</accession>
<name>A0A0D2B077_9EURO</name>
<dbReference type="InterPro" id="IPR051609">
    <property type="entry name" value="NmrA/Isoflavone_reductase-like"/>
</dbReference>
<sequence>MKSANPVAAILQNYEATRNKVVRISEAILAQTKVLSMAKGVRPDIKWDFSNASTSAIMKGNTDALSVGDFSMLVIMNIVKATAFAGDVYGSAYDETDNELPGIKEVAEEDVMQLVAGKLAWCSYGKRNRIVPRLRPDTLANIGNLSVASSEVLHTPG</sequence>
<dbReference type="AlphaFoldDB" id="A0A0D2B077"/>
<dbReference type="VEuPathDB" id="FungiDB:PV06_03862"/>
<evidence type="ECO:0000256" key="2">
    <source>
        <dbReference type="ARBA" id="ARBA00023002"/>
    </source>
</evidence>